<protein>
    <submittedName>
        <fullName evidence="2">Uncharacterized protein</fullName>
    </submittedName>
</protein>
<organism evidence="2 3">
    <name type="scientific">Decorospora gaudefroyi</name>
    <dbReference type="NCBI Taxonomy" id="184978"/>
    <lineage>
        <taxon>Eukaryota</taxon>
        <taxon>Fungi</taxon>
        <taxon>Dikarya</taxon>
        <taxon>Ascomycota</taxon>
        <taxon>Pezizomycotina</taxon>
        <taxon>Dothideomycetes</taxon>
        <taxon>Pleosporomycetidae</taxon>
        <taxon>Pleosporales</taxon>
        <taxon>Pleosporineae</taxon>
        <taxon>Pleosporaceae</taxon>
        <taxon>Decorospora</taxon>
    </lineage>
</organism>
<dbReference type="EMBL" id="ML975427">
    <property type="protein sequence ID" value="KAF1829736.1"/>
    <property type="molecule type" value="Genomic_DNA"/>
</dbReference>
<evidence type="ECO:0000313" key="3">
    <source>
        <dbReference type="Proteomes" id="UP000800040"/>
    </source>
</evidence>
<name>A0A6A5K0Z5_9PLEO</name>
<feature type="region of interest" description="Disordered" evidence="1">
    <location>
        <begin position="40"/>
        <end position="66"/>
    </location>
</feature>
<sequence length="329" mass="37322">MRSQLAADTPDALFPINHHTILEVMAAHHQPPAAILIAHPQSPPMTPGSRTHGRYPPQTHQTSPTYKRMAKFVQTPPLEYIEPTGHNHQFKFTRPQSLEPSSRPSSDSGRAYAATTPQESESETESEDDDESDEESEEEEEIPLRRVEKAQFILEELDSDPGYDCDIEVVQPDHYEDAKSDKSGVKAEVFARMTELQLEEDSSEEEERERKYRHKKKRWSAGVFKRSHSQSVEGDSSYSDNDPLDDVDPNARRLRRRVRGPCANRRGSLIFEDRGVSNTNNILEVEEPDEGTVLHSKGPPSIPSDDAFTLDELPFWGEHVTMDVEFDSD</sequence>
<feature type="compositionally biased region" description="Low complexity" evidence="1">
    <location>
        <begin position="94"/>
        <end position="110"/>
    </location>
</feature>
<feature type="compositionally biased region" description="Acidic residues" evidence="1">
    <location>
        <begin position="120"/>
        <end position="141"/>
    </location>
</feature>
<evidence type="ECO:0000313" key="2">
    <source>
        <dbReference type="EMBL" id="KAF1829736.1"/>
    </source>
</evidence>
<feature type="compositionally biased region" description="Acidic residues" evidence="1">
    <location>
        <begin position="155"/>
        <end position="167"/>
    </location>
</feature>
<feature type="region of interest" description="Disordered" evidence="1">
    <location>
        <begin position="287"/>
        <end position="308"/>
    </location>
</feature>
<dbReference type="Proteomes" id="UP000800040">
    <property type="component" value="Unassembled WGS sequence"/>
</dbReference>
<feature type="compositionally biased region" description="Basic and acidic residues" evidence="1">
    <location>
        <begin position="171"/>
        <end position="185"/>
    </location>
</feature>
<feature type="compositionally biased region" description="Polar residues" evidence="1">
    <location>
        <begin position="229"/>
        <end position="240"/>
    </location>
</feature>
<reference evidence="2" key="1">
    <citation type="submission" date="2020-01" db="EMBL/GenBank/DDBJ databases">
        <authorList>
            <consortium name="DOE Joint Genome Institute"/>
            <person name="Haridas S."/>
            <person name="Albert R."/>
            <person name="Binder M."/>
            <person name="Bloem J."/>
            <person name="Labutti K."/>
            <person name="Salamov A."/>
            <person name="Andreopoulos B."/>
            <person name="Baker S.E."/>
            <person name="Barry K."/>
            <person name="Bills G."/>
            <person name="Bluhm B.H."/>
            <person name="Cannon C."/>
            <person name="Castanera R."/>
            <person name="Culley D.E."/>
            <person name="Daum C."/>
            <person name="Ezra D."/>
            <person name="Gonzalez J.B."/>
            <person name="Henrissat B."/>
            <person name="Kuo A."/>
            <person name="Liang C."/>
            <person name="Lipzen A."/>
            <person name="Lutzoni F."/>
            <person name="Magnuson J."/>
            <person name="Mondo S."/>
            <person name="Nolan M."/>
            <person name="Ohm R."/>
            <person name="Pangilinan J."/>
            <person name="Park H.-J."/>
            <person name="Ramirez L."/>
            <person name="Alfaro M."/>
            <person name="Sun H."/>
            <person name="Tritt A."/>
            <person name="Yoshinaga Y."/>
            <person name="Zwiers L.-H."/>
            <person name="Turgeon B.G."/>
            <person name="Goodwin S.B."/>
            <person name="Spatafora J.W."/>
            <person name="Crous P.W."/>
            <person name="Grigoriev I.V."/>
        </authorList>
    </citation>
    <scope>NUCLEOTIDE SEQUENCE</scope>
    <source>
        <strain evidence="2">P77</strain>
    </source>
</reference>
<feature type="region of interest" description="Disordered" evidence="1">
    <location>
        <begin position="197"/>
        <end position="259"/>
    </location>
</feature>
<keyword evidence="3" id="KW-1185">Reference proteome</keyword>
<dbReference type="OrthoDB" id="4186058at2759"/>
<feature type="compositionally biased region" description="Acidic residues" evidence="1">
    <location>
        <begin position="197"/>
        <end position="207"/>
    </location>
</feature>
<accession>A0A6A5K0Z5</accession>
<feature type="region of interest" description="Disordered" evidence="1">
    <location>
        <begin position="90"/>
        <end position="185"/>
    </location>
</feature>
<proteinExistence type="predicted"/>
<dbReference type="AlphaFoldDB" id="A0A6A5K0Z5"/>
<evidence type="ECO:0000256" key="1">
    <source>
        <dbReference type="SAM" id="MobiDB-lite"/>
    </source>
</evidence>
<gene>
    <name evidence="2" type="ORF">BDW02DRAFT_573699</name>
</gene>